<evidence type="ECO:0000256" key="3">
    <source>
        <dbReference type="ARBA" id="ARBA00022475"/>
    </source>
</evidence>
<dbReference type="GO" id="GO:0000041">
    <property type="term" value="P:transition metal ion transport"/>
    <property type="evidence" value="ECO:0007669"/>
    <property type="project" value="InterPro"/>
</dbReference>
<keyword evidence="4 7" id="KW-0812">Transmembrane</keyword>
<dbReference type="GO" id="GO:0005886">
    <property type="term" value="C:plasma membrane"/>
    <property type="evidence" value="ECO:0007669"/>
    <property type="project" value="UniProtKB-SubCell"/>
</dbReference>
<dbReference type="InterPro" id="IPR025937">
    <property type="entry name" value="PDGLE_dom"/>
</dbReference>
<evidence type="ECO:0000313" key="9">
    <source>
        <dbReference type="EMBL" id="HJC49909.1"/>
    </source>
</evidence>
<comment type="subcellular location">
    <subcellularLocation>
        <location evidence="1">Cell membrane</location>
        <topology evidence="1">Multi-pass membrane protein</topology>
    </subcellularLocation>
</comment>
<dbReference type="PANTHER" id="PTHR34229:SF1">
    <property type="entry name" value="METAL TRANSPORT PROTEIN HI_1621-RELATED"/>
    <property type="match status" value="1"/>
</dbReference>
<evidence type="ECO:0000259" key="8">
    <source>
        <dbReference type="Pfam" id="PF13190"/>
    </source>
</evidence>
<dbReference type="Proteomes" id="UP000823904">
    <property type="component" value="Unassembled WGS sequence"/>
</dbReference>
<keyword evidence="6 7" id="KW-0472">Membrane</keyword>
<accession>A0A9D2PGQ0</accession>
<feature type="transmembrane region" description="Helical" evidence="7">
    <location>
        <begin position="40"/>
        <end position="60"/>
    </location>
</feature>
<dbReference type="PANTHER" id="PTHR34229">
    <property type="entry name" value="METAL TRANSPORT PROTEIN HI_1621-RELATED"/>
    <property type="match status" value="1"/>
</dbReference>
<organism evidence="9 10">
    <name type="scientific">Candidatus Anaerostipes avistercoris</name>
    <dbReference type="NCBI Taxonomy" id="2838462"/>
    <lineage>
        <taxon>Bacteria</taxon>
        <taxon>Bacillati</taxon>
        <taxon>Bacillota</taxon>
        <taxon>Clostridia</taxon>
        <taxon>Lachnospirales</taxon>
        <taxon>Lachnospiraceae</taxon>
        <taxon>Anaerostipes</taxon>
    </lineage>
</organism>
<dbReference type="Pfam" id="PF13190">
    <property type="entry name" value="PDGLE"/>
    <property type="match status" value="1"/>
</dbReference>
<reference evidence="9" key="2">
    <citation type="submission" date="2021-04" db="EMBL/GenBank/DDBJ databases">
        <authorList>
            <person name="Gilroy R."/>
        </authorList>
    </citation>
    <scope>NUCLEOTIDE SEQUENCE</scope>
    <source>
        <strain evidence="9">ChiSjej3B21-8574</strain>
    </source>
</reference>
<dbReference type="Gene3D" id="1.10.1760.20">
    <property type="match status" value="1"/>
</dbReference>
<evidence type="ECO:0000256" key="2">
    <source>
        <dbReference type="ARBA" id="ARBA00022448"/>
    </source>
</evidence>
<evidence type="ECO:0000256" key="4">
    <source>
        <dbReference type="ARBA" id="ARBA00022692"/>
    </source>
</evidence>
<dbReference type="AlphaFoldDB" id="A0A9D2PGQ0"/>
<evidence type="ECO:0000256" key="5">
    <source>
        <dbReference type="ARBA" id="ARBA00022989"/>
    </source>
</evidence>
<keyword evidence="5 7" id="KW-1133">Transmembrane helix</keyword>
<dbReference type="Pfam" id="PF01891">
    <property type="entry name" value="CbiM"/>
    <property type="match status" value="1"/>
</dbReference>
<reference evidence="9" key="1">
    <citation type="journal article" date="2021" name="PeerJ">
        <title>Extensive microbial diversity within the chicken gut microbiome revealed by metagenomics and culture.</title>
        <authorList>
            <person name="Gilroy R."/>
            <person name="Ravi A."/>
            <person name="Getino M."/>
            <person name="Pursley I."/>
            <person name="Horton D.L."/>
            <person name="Alikhan N.F."/>
            <person name="Baker D."/>
            <person name="Gharbi K."/>
            <person name="Hall N."/>
            <person name="Watson M."/>
            <person name="Adriaenssens E.M."/>
            <person name="Foster-Nyarko E."/>
            <person name="Jarju S."/>
            <person name="Secka A."/>
            <person name="Antonio M."/>
            <person name="Oren A."/>
            <person name="Chaudhuri R.R."/>
            <person name="La Ragione R."/>
            <person name="Hildebrand F."/>
            <person name="Pallen M.J."/>
        </authorList>
    </citation>
    <scope>NUCLEOTIDE SEQUENCE</scope>
    <source>
        <strain evidence="9">ChiSjej3B21-8574</strain>
    </source>
</reference>
<evidence type="ECO:0000256" key="6">
    <source>
        <dbReference type="ARBA" id="ARBA00023136"/>
    </source>
</evidence>
<feature type="transmembrane region" description="Helical" evidence="7">
    <location>
        <begin position="226"/>
        <end position="246"/>
    </location>
</feature>
<feature type="transmembrane region" description="Helical" evidence="7">
    <location>
        <begin position="112"/>
        <end position="130"/>
    </location>
</feature>
<protein>
    <submittedName>
        <fullName evidence="9">Energy-coupling factor ABC transporter permease</fullName>
    </submittedName>
</protein>
<gene>
    <name evidence="9" type="ORF">H9754_04900</name>
</gene>
<evidence type="ECO:0000256" key="1">
    <source>
        <dbReference type="ARBA" id="ARBA00004651"/>
    </source>
</evidence>
<feature type="transmembrane region" description="Helical" evidence="7">
    <location>
        <begin position="142"/>
        <end position="161"/>
    </location>
</feature>
<proteinExistence type="predicted"/>
<dbReference type="InterPro" id="IPR002751">
    <property type="entry name" value="CbiM/NikMN"/>
</dbReference>
<feature type="transmembrane region" description="Helical" evidence="7">
    <location>
        <begin position="7"/>
        <end position="28"/>
    </location>
</feature>
<feature type="transmembrane region" description="Helical" evidence="7">
    <location>
        <begin position="181"/>
        <end position="205"/>
    </location>
</feature>
<keyword evidence="3" id="KW-1003">Cell membrane</keyword>
<feature type="transmembrane region" description="Helical" evidence="7">
    <location>
        <begin position="72"/>
        <end position="100"/>
    </location>
</feature>
<name>A0A9D2PGQ0_9FIRM</name>
<keyword evidence="2" id="KW-0813">Transport</keyword>
<comment type="caution">
    <text evidence="9">The sequence shown here is derived from an EMBL/GenBank/DDBJ whole genome shotgun (WGS) entry which is preliminary data.</text>
</comment>
<sequence>MHMADALVAPAVAGTMYVCSAAAMTYSIKKVHLETDTKKIPVMGVMGAFVFAAQMINFTIPGTGSSGHLCGGMMLSAILGPYAGFLTMVGVLLVQCLLFADGGLLALGANVWNMAFYGCFIGGLVLWKMIMRNGMSKKKITAASIIGCILTLQLGAFSVTLETLASGITELPFAVFVGTMQPIHLAIGLVEGMITAAVLCFIYDARPELLWMHQETEEGRLSYKGTVGALACATAVIGGLLSLAASSNPDGLEWSMERVAGTAELPASGAVQQAAQRIQEFTALLPDYALKGSDSAAGTSISGIVGALIVAALCILACAFVRKRKKVK</sequence>
<evidence type="ECO:0000256" key="7">
    <source>
        <dbReference type="SAM" id="Phobius"/>
    </source>
</evidence>
<dbReference type="EMBL" id="DWWD01000021">
    <property type="protein sequence ID" value="HJC49909.1"/>
    <property type="molecule type" value="Genomic_DNA"/>
</dbReference>
<feature type="domain" description="PDGLE" evidence="8">
    <location>
        <begin position="227"/>
        <end position="322"/>
    </location>
</feature>
<evidence type="ECO:0000313" key="10">
    <source>
        <dbReference type="Proteomes" id="UP000823904"/>
    </source>
</evidence>
<feature type="transmembrane region" description="Helical" evidence="7">
    <location>
        <begin position="301"/>
        <end position="321"/>
    </location>
</feature>